<evidence type="ECO:0000256" key="5">
    <source>
        <dbReference type="ARBA" id="ARBA00023136"/>
    </source>
</evidence>
<dbReference type="EMBL" id="BQFW01000008">
    <property type="protein sequence ID" value="GJJ74027.1"/>
    <property type="molecule type" value="Genomic_DNA"/>
</dbReference>
<dbReference type="AlphaFoldDB" id="A0A9P3HCV0"/>
<dbReference type="Proteomes" id="UP000827284">
    <property type="component" value="Unassembled WGS sequence"/>
</dbReference>
<feature type="compositionally biased region" description="Pro residues" evidence="6">
    <location>
        <begin position="260"/>
        <end position="270"/>
    </location>
</feature>
<feature type="compositionally biased region" description="Low complexity" evidence="6">
    <location>
        <begin position="271"/>
        <end position="280"/>
    </location>
</feature>
<evidence type="ECO:0000256" key="7">
    <source>
        <dbReference type="SAM" id="Phobius"/>
    </source>
</evidence>
<feature type="region of interest" description="Disordered" evidence="6">
    <location>
        <begin position="106"/>
        <end position="174"/>
    </location>
</feature>
<feature type="compositionally biased region" description="Low complexity" evidence="6">
    <location>
        <begin position="293"/>
        <end position="308"/>
    </location>
</feature>
<dbReference type="GO" id="GO:0016020">
    <property type="term" value="C:membrane"/>
    <property type="evidence" value="ECO:0007669"/>
    <property type="project" value="UniProtKB-SubCell"/>
</dbReference>
<dbReference type="PANTHER" id="PTHR17920:SF23">
    <property type="entry name" value="DUF726-DOMAIN-CONTAINING PROTEIN"/>
    <property type="match status" value="1"/>
</dbReference>
<evidence type="ECO:0000313" key="8">
    <source>
        <dbReference type="EMBL" id="GJJ74027.1"/>
    </source>
</evidence>
<gene>
    <name evidence="8" type="ORF">EMPS_06385</name>
</gene>
<dbReference type="OrthoDB" id="277931at2759"/>
<keyword evidence="3 7" id="KW-0812">Transmembrane</keyword>
<evidence type="ECO:0000256" key="1">
    <source>
        <dbReference type="ARBA" id="ARBA00004141"/>
    </source>
</evidence>
<comment type="similarity">
    <text evidence="2">Belongs to the TMCO4 family.</text>
</comment>
<feature type="compositionally biased region" description="Basic and acidic residues" evidence="6">
    <location>
        <begin position="369"/>
        <end position="381"/>
    </location>
</feature>
<accession>A0A9P3HCV0</accession>
<sequence>MNTADMQPHDETATVCAIETFAEHWSEAQALSVATLAACAITSLETAQIDTLPWKHTFLRSLFRQLGIHSREEQEMLLSLQENGSYQDCNLQVLAEPLLPARFRQRRVRHSQSSNASSTSTPISSPPTSPMRTRRSLQQPRQYGPSVGSPPFSPTRSLTSSVSDQQQFTADEDVEELDIRTEVINDLLYIGLGFEPSTRSRKVPIQALSHEFAGLDLDIPPVYSEKDNMYSISATDGDHSDSNPGLQHNIDHRVLAPPVEIGPPQLPPRSPSSQGSQGSPALPPRTPSDLSKDSATSGSTKSTSSQASRGRVQPLEYDARARAVIFTMCNYLLLSFDSFSVVEKQIAQHLYFYQQELIEAQREELERERRLKEKQQQEEQQYRASGAAGPAAAAGAKVGAFFKNLGGSRNNDQAQTGPLTQHGVAMHNQAQSSMQELERKKKTWKYVATGLSIAAGATVIGLTGGLAAPLVAVGAGVLLGSGAAVLGTTAGIAVMASLFGLAGGGLAGYKMHRRTKDLKVLSFTPLVKDPTLPMIPSLHLAIVISGYLFDEAEITDAWQSTAEHALEGTDVFHLTFEPAELAALGNAFQKFVATEAVRMVSTQVISQTVFAALASALVLPFGLMRAGDLIDNSWAVAMDRARKSGYVLADILTERVQGARPTTLIGYSTGAVVIWECLLELAKRKEFGLVNSVVLLGAPIKTDLTEKWKAASSVVSHRFVNGYSKKDVVLGSIFRLHALGLDVAGLRPVEAASRIENVDLTDIVGGHLEYRDNLNMIISLLGVL</sequence>
<keyword evidence="4 7" id="KW-1133">Transmembrane helix</keyword>
<feature type="transmembrane region" description="Helical" evidence="7">
    <location>
        <begin position="446"/>
        <end position="479"/>
    </location>
</feature>
<feature type="region of interest" description="Disordered" evidence="6">
    <location>
        <begin position="257"/>
        <end position="312"/>
    </location>
</feature>
<evidence type="ECO:0008006" key="10">
    <source>
        <dbReference type="Google" id="ProtNLM"/>
    </source>
</evidence>
<name>A0A9P3HCV0_9FUNG</name>
<evidence type="ECO:0000256" key="2">
    <source>
        <dbReference type="ARBA" id="ARBA00009824"/>
    </source>
</evidence>
<dbReference type="Pfam" id="PF05277">
    <property type="entry name" value="DUF726"/>
    <property type="match status" value="1"/>
</dbReference>
<comment type="subcellular location">
    <subcellularLocation>
        <location evidence="1">Membrane</location>
        <topology evidence="1">Multi-pass membrane protein</topology>
    </subcellularLocation>
</comment>
<organism evidence="8 9">
    <name type="scientific">Entomortierella parvispora</name>
    <dbReference type="NCBI Taxonomy" id="205924"/>
    <lineage>
        <taxon>Eukaryota</taxon>
        <taxon>Fungi</taxon>
        <taxon>Fungi incertae sedis</taxon>
        <taxon>Mucoromycota</taxon>
        <taxon>Mortierellomycotina</taxon>
        <taxon>Mortierellomycetes</taxon>
        <taxon>Mortierellales</taxon>
        <taxon>Mortierellaceae</taxon>
        <taxon>Entomortierella</taxon>
    </lineage>
</organism>
<feature type="transmembrane region" description="Helical" evidence="7">
    <location>
        <begin position="604"/>
        <end position="623"/>
    </location>
</feature>
<dbReference type="SUPFAM" id="SSF53474">
    <property type="entry name" value="alpha/beta-Hydrolases"/>
    <property type="match status" value="1"/>
</dbReference>
<keyword evidence="9" id="KW-1185">Reference proteome</keyword>
<dbReference type="InterPro" id="IPR029058">
    <property type="entry name" value="AB_hydrolase_fold"/>
</dbReference>
<dbReference type="PANTHER" id="PTHR17920">
    <property type="entry name" value="TRANSMEMBRANE AND COILED-COIL DOMAIN-CONTAINING PROTEIN 4 TMCO4"/>
    <property type="match status" value="1"/>
</dbReference>
<feature type="transmembrane region" description="Helical" evidence="7">
    <location>
        <begin position="485"/>
        <end position="509"/>
    </location>
</feature>
<feature type="compositionally biased region" description="Low complexity" evidence="6">
    <location>
        <begin position="111"/>
        <end position="123"/>
    </location>
</feature>
<evidence type="ECO:0000256" key="3">
    <source>
        <dbReference type="ARBA" id="ARBA00022692"/>
    </source>
</evidence>
<feature type="region of interest" description="Disordered" evidence="6">
    <location>
        <begin position="369"/>
        <end position="388"/>
    </location>
</feature>
<reference evidence="8" key="1">
    <citation type="submission" date="2021-11" db="EMBL/GenBank/DDBJ databases">
        <authorList>
            <person name="Herlambang A."/>
            <person name="Guo Y."/>
            <person name="Takashima Y."/>
            <person name="Nishizawa T."/>
        </authorList>
    </citation>
    <scope>NUCLEOTIDE SEQUENCE</scope>
    <source>
        <strain evidence="8">E1425</strain>
    </source>
</reference>
<proteinExistence type="inferred from homology"/>
<reference evidence="8" key="2">
    <citation type="journal article" date="2022" name="Microbiol. Resour. Announc.">
        <title>Whole-Genome Sequence of Entomortierella parvispora E1425, a Mucoromycotan Fungus Associated with Burkholderiaceae-Related Endosymbiotic Bacteria.</title>
        <authorList>
            <person name="Herlambang A."/>
            <person name="Guo Y."/>
            <person name="Takashima Y."/>
            <person name="Narisawa K."/>
            <person name="Ohta H."/>
            <person name="Nishizawa T."/>
        </authorList>
    </citation>
    <scope>NUCLEOTIDE SEQUENCE</scope>
    <source>
        <strain evidence="8">E1425</strain>
    </source>
</reference>
<evidence type="ECO:0000313" key="9">
    <source>
        <dbReference type="Proteomes" id="UP000827284"/>
    </source>
</evidence>
<feature type="compositionally biased region" description="Polar residues" evidence="6">
    <location>
        <begin position="154"/>
        <end position="169"/>
    </location>
</feature>
<protein>
    <recommendedName>
        <fullName evidence="10">DUF726-domain-containing protein</fullName>
    </recommendedName>
</protein>
<dbReference type="InterPro" id="IPR007941">
    <property type="entry name" value="DUF726"/>
</dbReference>
<keyword evidence="5 7" id="KW-0472">Membrane</keyword>
<comment type="caution">
    <text evidence="8">The sequence shown here is derived from an EMBL/GenBank/DDBJ whole genome shotgun (WGS) entry which is preliminary data.</text>
</comment>
<evidence type="ECO:0000256" key="6">
    <source>
        <dbReference type="SAM" id="MobiDB-lite"/>
    </source>
</evidence>
<evidence type="ECO:0000256" key="4">
    <source>
        <dbReference type="ARBA" id="ARBA00022989"/>
    </source>
</evidence>